<keyword evidence="2" id="KW-1185">Reference proteome</keyword>
<dbReference type="EMBL" id="BAABFL010000124">
    <property type="protein sequence ID" value="GAA4649182.1"/>
    <property type="molecule type" value="Genomic_DNA"/>
</dbReference>
<dbReference type="Proteomes" id="UP001500604">
    <property type="component" value="Unassembled WGS sequence"/>
</dbReference>
<protein>
    <recommendedName>
        <fullName evidence="3">Hcp1 family type VI secretion system effector</fullName>
    </recommendedName>
</protein>
<sequence>MASIYMRVDGLDVQGVATIEGLENLGKGWFAIKSFNWGGVRSVTMDIGNANNADSGMVAMSEVNVTKQVDGASEGLLSFLYMPGDEGKVVEVVFTKPHRSGQGAEVYFQIKMDKARLVTYNVSGTDGGEPYESLAFSYITLHQKHWHESAGGKLEAGGLVSYDLATGKVISGKK</sequence>
<gene>
    <name evidence="1" type="ORF">GCM10023116_14560</name>
</gene>
<name>A0ABP8UZW9_9GAMM</name>
<dbReference type="InterPro" id="IPR036624">
    <property type="entry name" value="Hcp1-lik_sf"/>
</dbReference>
<dbReference type="RefSeq" id="WP_345194949.1">
    <property type="nucleotide sequence ID" value="NZ_BAABFL010000124.1"/>
</dbReference>
<dbReference type="Pfam" id="PF05638">
    <property type="entry name" value="T6SS_HCP"/>
    <property type="match status" value="1"/>
</dbReference>
<dbReference type="Gene3D" id="2.30.110.20">
    <property type="entry name" value="Hcp1-like"/>
    <property type="match status" value="1"/>
</dbReference>
<dbReference type="InterPro" id="IPR008514">
    <property type="entry name" value="T6SS_Hcp"/>
</dbReference>
<proteinExistence type="predicted"/>
<organism evidence="1 2">
    <name type="scientific">Kistimonas scapharcae</name>
    <dbReference type="NCBI Taxonomy" id="1036133"/>
    <lineage>
        <taxon>Bacteria</taxon>
        <taxon>Pseudomonadati</taxon>
        <taxon>Pseudomonadota</taxon>
        <taxon>Gammaproteobacteria</taxon>
        <taxon>Oceanospirillales</taxon>
        <taxon>Endozoicomonadaceae</taxon>
        <taxon>Kistimonas</taxon>
    </lineage>
</organism>
<evidence type="ECO:0008006" key="3">
    <source>
        <dbReference type="Google" id="ProtNLM"/>
    </source>
</evidence>
<comment type="caution">
    <text evidence="1">The sequence shown here is derived from an EMBL/GenBank/DDBJ whole genome shotgun (WGS) entry which is preliminary data.</text>
</comment>
<reference evidence="2" key="1">
    <citation type="journal article" date="2019" name="Int. J. Syst. Evol. Microbiol.">
        <title>The Global Catalogue of Microorganisms (GCM) 10K type strain sequencing project: providing services to taxonomists for standard genome sequencing and annotation.</title>
        <authorList>
            <consortium name="The Broad Institute Genomics Platform"/>
            <consortium name="The Broad Institute Genome Sequencing Center for Infectious Disease"/>
            <person name="Wu L."/>
            <person name="Ma J."/>
        </authorList>
    </citation>
    <scope>NUCLEOTIDE SEQUENCE [LARGE SCALE GENOMIC DNA]</scope>
    <source>
        <strain evidence="2">JCM 17805</strain>
    </source>
</reference>
<evidence type="ECO:0000313" key="2">
    <source>
        <dbReference type="Proteomes" id="UP001500604"/>
    </source>
</evidence>
<accession>A0ABP8UZW9</accession>
<dbReference type="SUPFAM" id="SSF141452">
    <property type="entry name" value="Hcp1-like"/>
    <property type="match status" value="1"/>
</dbReference>
<evidence type="ECO:0000313" key="1">
    <source>
        <dbReference type="EMBL" id="GAA4649182.1"/>
    </source>
</evidence>